<evidence type="ECO:0000256" key="1">
    <source>
        <dbReference type="SAM" id="Coils"/>
    </source>
</evidence>
<organism evidence="2 3">
    <name type="scientific">Aureispira anguillae</name>
    <dbReference type="NCBI Taxonomy" id="2864201"/>
    <lineage>
        <taxon>Bacteria</taxon>
        <taxon>Pseudomonadati</taxon>
        <taxon>Bacteroidota</taxon>
        <taxon>Saprospiria</taxon>
        <taxon>Saprospirales</taxon>
        <taxon>Saprospiraceae</taxon>
        <taxon>Aureispira</taxon>
    </lineage>
</organism>
<accession>A0A916DV38</accession>
<dbReference type="EMBL" id="AP026867">
    <property type="protein sequence ID" value="BDS12761.1"/>
    <property type="molecule type" value="Genomic_DNA"/>
</dbReference>
<evidence type="ECO:0000313" key="2">
    <source>
        <dbReference type="EMBL" id="BDS12761.1"/>
    </source>
</evidence>
<protein>
    <submittedName>
        <fullName evidence="2">Uncharacterized protein</fullName>
    </submittedName>
</protein>
<keyword evidence="3" id="KW-1185">Reference proteome</keyword>
<name>A0A916DV38_9BACT</name>
<sequence length="104" mass="11834">MSKRKTKKINYNSIALLNCPENDGGAYIRIRMYGDVNKKGSSYDCQITISDCNNRALLHGEFGSPEGKYNTLYKINTLIDELEKAKKELEAITEEHHLKIKAPE</sequence>
<dbReference type="AlphaFoldDB" id="A0A916DV38"/>
<evidence type="ECO:0000313" key="3">
    <source>
        <dbReference type="Proteomes" id="UP001060919"/>
    </source>
</evidence>
<keyword evidence="1" id="KW-0175">Coiled coil</keyword>
<gene>
    <name evidence="2" type="ORF">AsAng_0034860</name>
</gene>
<reference evidence="2" key="1">
    <citation type="submission" date="2022-09" db="EMBL/GenBank/DDBJ databases">
        <title>Aureispira anguillicida sp. nov., isolated from Leptocephalus of Japanese eel Anguilla japonica.</title>
        <authorList>
            <person name="Yuasa K."/>
            <person name="Mekata T."/>
            <person name="Ikunari K."/>
        </authorList>
    </citation>
    <scope>NUCLEOTIDE SEQUENCE</scope>
    <source>
        <strain evidence="2">EL160426</strain>
    </source>
</reference>
<dbReference type="RefSeq" id="WP_264788119.1">
    <property type="nucleotide sequence ID" value="NZ_AP026867.1"/>
</dbReference>
<feature type="coiled-coil region" evidence="1">
    <location>
        <begin position="72"/>
        <end position="99"/>
    </location>
</feature>
<proteinExistence type="predicted"/>
<dbReference type="Proteomes" id="UP001060919">
    <property type="component" value="Chromosome"/>
</dbReference>
<dbReference type="KEGG" id="aup:AsAng_0034860"/>